<proteinExistence type="predicted"/>
<reference evidence="1" key="2">
    <citation type="submission" date="2021-01" db="EMBL/GenBank/DDBJ databases">
        <authorList>
            <person name="Schikora-Tamarit M.A."/>
        </authorList>
    </citation>
    <scope>NUCLEOTIDE SEQUENCE</scope>
    <source>
        <strain evidence="1">CBS2887</strain>
    </source>
</reference>
<dbReference type="Proteomes" id="UP000774326">
    <property type="component" value="Unassembled WGS sequence"/>
</dbReference>
<name>A0A9P8Q0V1_WICPI</name>
<keyword evidence="2" id="KW-1185">Reference proteome</keyword>
<dbReference type="AlphaFoldDB" id="A0A9P8Q0V1"/>
<organism evidence="1 2">
    <name type="scientific">Wickerhamomyces pijperi</name>
    <name type="common">Yeast</name>
    <name type="synonym">Pichia pijperi</name>
    <dbReference type="NCBI Taxonomy" id="599730"/>
    <lineage>
        <taxon>Eukaryota</taxon>
        <taxon>Fungi</taxon>
        <taxon>Dikarya</taxon>
        <taxon>Ascomycota</taxon>
        <taxon>Saccharomycotina</taxon>
        <taxon>Saccharomycetes</taxon>
        <taxon>Phaffomycetales</taxon>
        <taxon>Wickerhamomycetaceae</taxon>
        <taxon>Wickerhamomyces</taxon>
    </lineage>
</organism>
<sequence>MIMRILLGWFWINSDHGINSQNSNASLQGRLQGLDLGHGWFQDTGDCLIDDLPVDQIQTIVFIVLLLEFGRLSRLRSGVISSQLGNQFRGVLGGVGG</sequence>
<evidence type="ECO:0000313" key="2">
    <source>
        <dbReference type="Proteomes" id="UP000774326"/>
    </source>
</evidence>
<comment type="caution">
    <text evidence="1">The sequence shown here is derived from an EMBL/GenBank/DDBJ whole genome shotgun (WGS) entry which is preliminary data.</text>
</comment>
<reference evidence="1" key="1">
    <citation type="journal article" date="2021" name="Open Biol.">
        <title>Shared evolutionary footprints suggest mitochondrial oxidative damage underlies multiple complex I losses in fungi.</title>
        <authorList>
            <person name="Schikora-Tamarit M.A."/>
            <person name="Marcet-Houben M."/>
            <person name="Nosek J."/>
            <person name="Gabaldon T."/>
        </authorList>
    </citation>
    <scope>NUCLEOTIDE SEQUENCE</scope>
    <source>
        <strain evidence="1">CBS2887</strain>
    </source>
</reference>
<gene>
    <name evidence="1" type="ORF">WICPIJ_007075</name>
</gene>
<accession>A0A9P8Q0V1</accession>
<evidence type="ECO:0000313" key="1">
    <source>
        <dbReference type="EMBL" id="KAH3681956.1"/>
    </source>
</evidence>
<protein>
    <submittedName>
        <fullName evidence="1">Uncharacterized protein</fullName>
    </submittedName>
</protein>
<dbReference type="EMBL" id="JAEUBG010004137">
    <property type="protein sequence ID" value="KAH3681956.1"/>
    <property type="molecule type" value="Genomic_DNA"/>
</dbReference>